<dbReference type="SUPFAM" id="SSF54447">
    <property type="entry name" value="ssDNA-binding transcriptional regulator domain"/>
    <property type="match status" value="1"/>
</dbReference>
<dbReference type="SUPFAM" id="SSF64268">
    <property type="entry name" value="PX domain"/>
    <property type="match status" value="1"/>
</dbReference>
<feature type="region of interest" description="Disordered" evidence="1">
    <location>
        <begin position="685"/>
        <end position="714"/>
    </location>
</feature>
<evidence type="ECO:0000259" key="2">
    <source>
        <dbReference type="PROSITE" id="PS51207"/>
    </source>
</evidence>
<dbReference type="Proteomes" id="UP000231358">
    <property type="component" value="Unassembled WGS sequence"/>
</dbReference>
<dbReference type="PANTHER" id="PTHR22775">
    <property type="entry name" value="SORTING NEXIN"/>
    <property type="match status" value="1"/>
</dbReference>
<dbReference type="AlphaFoldDB" id="A0A2G7G2M5"/>
<dbReference type="GO" id="GO:0006355">
    <property type="term" value="P:regulation of DNA-templated transcription"/>
    <property type="evidence" value="ECO:0007669"/>
    <property type="project" value="InterPro"/>
</dbReference>
<dbReference type="GO" id="GO:0003677">
    <property type="term" value="F:DNA binding"/>
    <property type="evidence" value="ECO:0007669"/>
    <property type="project" value="InterPro"/>
</dbReference>
<organism evidence="3 4">
    <name type="scientific">Aspergillus arachidicola</name>
    <dbReference type="NCBI Taxonomy" id="656916"/>
    <lineage>
        <taxon>Eukaryota</taxon>
        <taxon>Fungi</taxon>
        <taxon>Dikarya</taxon>
        <taxon>Ascomycota</taxon>
        <taxon>Pezizomycotina</taxon>
        <taxon>Eurotiomycetes</taxon>
        <taxon>Eurotiomycetidae</taxon>
        <taxon>Eurotiales</taxon>
        <taxon>Aspergillaceae</taxon>
        <taxon>Aspergillus</taxon>
        <taxon>Aspergillus subgen. Circumdati</taxon>
    </lineage>
</organism>
<sequence>MGSITMDTPDDAPFQPSEPDLPDQASAAEQQAGPNNHGSNTAQSKEVVEFVIGFLSTASNEVLLGVFAGLVGVTYILLGRLGLLLIGVASGIVLHASWEGASTYSSGHELNCRLPRRRETGLDIAHRLLDWPERNTSGIGLSHDNIQKLLHEVAQIEPDYTSFRPGTAAALESLTDAVIKDYVKTLISFIISVSTHLSRKRAADTFLEFLTNSSSMLIVFLNELSTAFETIGPTMTPEQTIQRYLELSPESSLANVLAGQQQHKKLNLIADDILASFLDPKAYALPPLRDFLREILAGVVLESIISSLSRPEFINGWIIHLLNEGESEIMSAIDAGVEGARTNSITTAKGSKEVNMPLSMSLNGRKLGSETAHIDKATEEAMVEAKRLSAMIAAQDLQHQNAEQLVYGDSQTPFFSSGEALISQSYHGKESVEYDARTQPNAKRTQKILESASENAFEPSPARRSPSLSSVHSASSLSLNQTSDNDIHTTLTLHQASITVDDGLDPGDETLLLSKPISNYLVQIEPASACCTGWMVFRNYTDFESLHETLETISRLSGVQKFKDDHPILPAWKGQTKQALARSLERYLQDALQNESLAESERMKQFLKKGGSLGPASAGTSPKAGFSFPSQASLENVGKGVLGVLANAPKGVSDGSKAVFGGMTGVFGVKSIKKTSANLISYSHNQNIHTPTQPNASPPRKSEDAGNARRHSLEPYTGMYDTRLSSMSQRHSSPLFETASGTTAVKGVKPCQDIPLDSLAENAEGSRQALVAETERVAPSSSLDPRHHAYVMTSGLRKRASGAGEIVNDEHPQLKRTKFTSSGSGATCDSDKRRTGATRNVDANGDRYWEISKMRRVTISSFRGKTLVNIREYYEKDGQELPGKKGISLPIDQFASLVTLLPDIELTLKDIGVSVPRPDYAGGHSILNEDHSEASGGGENSERGASHLPRKNIEATSEEDESEE</sequence>
<evidence type="ECO:0000313" key="3">
    <source>
        <dbReference type="EMBL" id="PIG86351.1"/>
    </source>
</evidence>
<dbReference type="GO" id="GO:0035091">
    <property type="term" value="F:phosphatidylinositol binding"/>
    <property type="evidence" value="ECO:0007669"/>
    <property type="project" value="InterPro"/>
</dbReference>
<dbReference type="InterPro" id="IPR003173">
    <property type="entry name" value="PC4_C"/>
</dbReference>
<feature type="compositionally biased region" description="Polar residues" evidence="1">
    <location>
        <begin position="27"/>
        <end position="41"/>
    </location>
</feature>
<evidence type="ECO:0000313" key="4">
    <source>
        <dbReference type="Proteomes" id="UP000231358"/>
    </source>
</evidence>
<protein>
    <submittedName>
        <fullName evidence="3">PX domain protein</fullName>
    </submittedName>
</protein>
<evidence type="ECO:0000256" key="1">
    <source>
        <dbReference type="SAM" id="MobiDB-lite"/>
    </source>
</evidence>
<dbReference type="InterPro" id="IPR003114">
    <property type="entry name" value="Phox_assoc"/>
</dbReference>
<proteinExistence type="predicted"/>
<keyword evidence="4" id="KW-1185">Reference proteome</keyword>
<dbReference type="Pfam" id="PF02229">
    <property type="entry name" value="PC4"/>
    <property type="match status" value="1"/>
</dbReference>
<feature type="compositionally biased region" description="Polar residues" evidence="1">
    <location>
        <begin position="685"/>
        <end position="695"/>
    </location>
</feature>
<dbReference type="InterPro" id="IPR036871">
    <property type="entry name" value="PX_dom_sf"/>
</dbReference>
<feature type="compositionally biased region" description="Basic and acidic residues" evidence="1">
    <location>
        <begin position="700"/>
        <end position="713"/>
    </location>
</feature>
<reference evidence="3 4" key="1">
    <citation type="submission" date="2017-05" db="EMBL/GenBank/DDBJ databases">
        <title>Genome sequence for an aflatoxigenic pathogen of Argentinian peanut, Aspergillus arachidicola.</title>
        <authorList>
            <person name="Moore G."/>
            <person name="Beltz S.B."/>
            <person name="Mack B.M."/>
        </authorList>
    </citation>
    <scope>NUCLEOTIDE SEQUENCE [LARGE SCALE GENOMIC DNA]</scope>
    <source>
        <strain evidence="3 4">CBS 117610</strain>
    </source>
</reference>
<dbReference type="Pfam" id="PF00787">
    <property type="entry name" value="PX"/>
    <property type="match status" value="1"/>
</dbReference>
<feature type="domain" description="PXA" evidence="2">
    <location>
        <begin position="164"/>
        <end position="326"/>
    </location>
</feature>
<dbReference type="STRING" id="656916.A0A2G7G2M5"/>
<dbReference type="Gene3D" id="2.30.31.10">
    <property type="entry name" value="Transcriptional Coactivator Pc4, Chain A"/>
    <property type="match status" value="1"/>
</dbReference>
<feature type="region of interest" description="Disordered" evidence="1">
    <location>
        <begin position="451"/>
        <end position="476"/>
    </location>
</feature>
<dbReference type="SMART" id="SM00313">
    <property type="entry name" value="PXA"/>
    <property type="match status" value="1"/>
</dbReference>
<dbReference type="Pfam" id="PF02194">
    <property type="entry name" value="PXA"/>
    <property type="match status" value="1"/>
</dbReference>
<feature type="compositionally biased region" description="Low complexity" evidence="1">
    <location>
        <begin position="459"/>
        <end position="476"/>
    </location>
</feature>
<dbReference type="PANTHER" id="PTHR22775:SF47">
    <property type="entry name" value="MEIOTICALLY UP-REGULATED GENE 122 PROTEIN"/>
    <property type="match status" value="1"/>
</dbReference>
<gene>
    <name evidence="3" type="ORF">AARAC_009258</name>
</gene>
<feature type="region of interest" description="Disordered" evidence="1">
    <location>
        <begin position="804"/>
        <end position="839"/>
    </location>
</feature>
<dbReference type="CDD" id="cd06093">
    <property type="entry name" value="PX_domain"/>
    <property type="match status" value="1"/>
</dbReference>
<name>A0A2G7G2M5_9EURO</name>
<comment type="caution">
    <text evidence="3">The sequence shown here is derived from an EMBL/GenBank/DDBJ whole genome shotgun (WGS) entry which is preliminary data.</text>
</comment>
<dbReference type="PROSITE" id="PS51207">
    <property type="entry name" value="PXA"/>
    <property type="match status" value="1"/>
</dbReference>
<accession>A0A2G7G2M5</accession>
<dbReference type="Gene3D" id="3.30.1520.10">
    <property type="entry name" value="Phox-like domain"/>
    <property type="match status" value="1"/>
</dbReference>
<feature type="region of interest" description="Disordered" evidence="1">
    <location>
        <begin position="922"/>
        <end position="964"/>
    </location>
</feature>
<feature type="region of interest" description="Disordered" evidence="1">
    <location>
        <begin position="1"/>
        <end position="41"/>
    </location>
</feature>
<dbReference type="InterPro" id="IPR009044">
    <property type="entry name" value="ssDNA-bd_transcriptional_reg"/>
</dbReference>
<dbReference type="EMBL" id="NEXV01000260">
    <property type="protein sequence ID" value="PIG86351.1"/>
    <property type="molecule type" value="Genomic_DNA"/>
</dbReference>
<dbReference type="InterPro" id="IPR001683">
    <property type="entry name" value="PX_dom"/>
</dbReference>